<proteinExistence type="predicted"/>
<dbReference type="RefSeq" id="WP_094016977.1">
    <property type="nucleotide sequence ID" value="NZ_NMQW01000033.1"/>
</dbReference>
<evidence type="ECO:0000313" key="2">
    <source>
        <dbReference type="Proteomes" id="UP000215509"/>
    </source>
</evidence>
<comment type="caution">
    <text evidence="1">The sequence shown here is derived from an EMBL/GenBank/DDBJ whole genome shotgun (WGS) entry which is preliminary data.</text>
</comment>
<sequence length="234" mass="27345">MHHVPLFDHGILINRGSTDHSLEMCRQFAPHWEVRHSRVPEFDPIQVDAEVMEIEKECAGWKMVLNTTEFLCCWDKQPFFDSLPLLGEQMYSIRTIVMVDPLNAGYPDPVYTVPLVKQRHHGYFPHDPNQPFIGRFIHKYGDGSYTPGRHWSPWPYRVYPSPAFILKFVFSPWNEAMRQRKLQIGPTLSSQGKQLGLGTYHLTTKEQLEHTYLHFAGQTEDLRLIPEYRQLGLL</sequence>
<evidence type="ECO:0000313" key="1">
    <source>
        <dbReference type="EMBL" id="OXM84407.1"/>
    </source>
</evidence>
<dbReference type="OrthoDB" id="2570098at2"/>
<dbReference type="EMBL" id="NMQW01000033">
    <property type="protein sequence ID" value="OXM84407.1"/>
    <property type="molecule type" value="Genomic_DNA"/>
</dbReference>
<dbReference type="AlphaFoldDB" id="A0A229ULQ8"/>
<dbReference type="Proteomes" id="UP000215509">
    <property type="component" value="Unassembled WGS sequence"/>
</dbReference>
<name>A0A229ULQ8_9BACL</name>
<organism evidence="1 2">
    <name type="scientific">Paenibacillus rigui</name>
    <dbReference type="NCBI Taxonomy" id="554312"/>
    <lineage>
        <taxon>Bacteria</taxon>
        <taxon>Bacillati</taxon>
        <taxon>Bacillota</taxon>
        <taxon>Bacilli</taxon>
        <taxon>Bacillales</taxon>
        <taxon>Paenibacillaceae</taxon>
        <taxon>Paenibacillus</taxon>
    </lineage>
</organism>
<protein>
    <recommendedName>
        <fullName evidence="3">Glycosyltransferase family 2 protein</fullName>
    </recommendedName>
</protein>
<keyword evidence="2" id="KW-1185">Reference proteome</keyword>
<evidence type="ECO:0008006" key="3">
    <source>
        <dbReference type="Google" id="ProtNLM"/>
    </source>
</evidence>
<gene>
    <name evidence="1" type="ORF">CF651_21420</name>
</gene>
<reference evidence="1 2" key="1">
    <citation type="submission" date="2017-07" db="EMBL/GenBank/DDBJ databases">
        <title>Genome sequencing and assembly of Paenibacillus rigui.</title>
        <authorList>
            <person name="Mayilraj S."/>
        </authorList>
    </citation>
    <scope>NUCLEOTIDE SEQUENCE [LARGE SCALE GENOMIC DNA]</scope>
    <source>
        <strain evidence="1 2">JCM 16352</strain>
    </source>
</reference>
<accession>A0A229ULQ8</accession>